<reference evidence="1 2" key="1">
    <citation type="submission" date="2019-08" db="EMBL/GenBank/DDBJ databases">
        <authorList>
            <person name="Alioto T."/>
            <person name="Alioto T."/>
            <person name="Gomez Garrido J."/>
        </authorList>
    </citation>
    <scope>NUCLEOTIDE SEQUENCE [LARGE SCALE GENOMIC DNA]</scope>
</reference>
<dbReference type="AlphaFoldDB" id="A0A5E4MNF0"/>
<proteinExistence type="predicted"/>
<dbReference type="Proteomes" id="UP000325440">
    <property type="component" value="Unassembled WGS sequence"/>
</dbReference>
<dbReference type="EMBL" id="CABPRJ010000961">
    <property type="protein sequence ID" value="VVC32974.1"/>
    <property type="molecule type" value="Genomic_DNA"/>
</dbReference>
<organism evidence="1 2">
    <name type="scientific">Cinara cedri</name>
    <dbReference type="NCBI Taxonomy" id="506608"/>
    <lineage>
        <taxon>Eukaryota</taxon>
        <taxon>Metazoa</taxon>
        <taxon>Ecdysozoa</taxon>
        <taxon>Arthropoda</taxon>
        <taxon>Hexapoda</taxon>
        <taxon>Insecta</taxon>
        <taxon>Pterygota</taxon>
        <taxon>Neoptera</taxon>
        <taxon>Paraneoptera</taxon>
        <taxon>Hemiptera</taxon>
        <taxon>Sternorrhyncha</taxon>
        <taxon>Aphidomorpha</taxon>
        <taxon>Aphidoidea</taxon>
        <taxon>Aphididae</taxon>
        <taxon>Lachninae</taxon>
        <taxon>Cinara</taxon>
    </lineage>
</organism>
<protein>
    <submittedName>
        <fullName evidence="1">Uncharacterized protein</fullName>
    </submittedName>
</protein>
<keyword evidence="2" id="KW-1185">Reference proteome</keyword>
<evidence type="ECO:0000313" key="2">
    <source>
        <dbReference type="Proteomes" id="UP000325440"/>
    </source>
</evidence>
<evidence type="ECO:0000313" key="1">
    <source>
        <dbReference type="EMBL" id="VVC32974.1"/>
    </source>
</evidence>
<name>A0A5E4MNF0_9HEMI</name>
<sequence length="194" mass="21027">MRFAISRTENDNVTSETRPADDAHERLVCGRHQAFEHFAVHGRITSRDCVHYFGDTTLDIPGCFEVFSDRARGTRGLETHVRLVFAVCDDVVGQHCSQKSECSARGDQSRDPIWDLAVTSLACHEIPIGISDETDVHVCALTDMGIDRDGPPRGTFVGTSGNGETPARMCGCQAAQITTGKGGGNDFRSMLTGP</sequence>
<accession>A0A5E4MNF0</accession>
<gene>
    <name evidence="1" type="ORF">CINCED_3A024394</name>
</gene>